<name>A0A8H4EPG7_GIGMA</name>
<keyword evidence="1" id="KW-0732">Signal</keyword>
<keyword evidence="3" id="KW-1185">Reference proteome</keyword>
<dbReference type="AlphaFoldDB" id="A0A8H4EPG7"/>
<sequence>MNRQNLNLLLTILFSYLLISTVYSYKPCTTTITTTIKATCTHNHAPTLSCPPNDDYQKKYLRNHLKHNEKTVTCTLKKTACITPTPCTTTTTITTTTSATCTGTPTTTLSCPPNNERRNFQKKHNRNHLKQSNNEETVTCTLTKTACITPTPCATQPLQRCNSSEECCSLRCSTANPSFNFCCSANSGERCDLARPDLCCSSLACMNSVPFPTCL</sequence>
<evidence type="ECO:0000313" key="3">
    <source>
        <dbReference type="Proteomes" id="UP000439903"/>
    </source>
</evidence>
<evidence type="ECO:0000313" key="2">
    <source>
        <dbReference type="EMBL" id="KAF0528466.1"/>
    </source>
</evidence>
<reference evidence="2 3" key="1">
    <citation type="journal article" date="2019" name="Environ. Microbiol.">
        <title>At the nexus of three kingdoms: the genome of the mycorrhizal fungus Gigaspora margarita provides insights into plant, endobacterial and fungal interactions.</title>
        <authorList>
            <person name="Venice F."/>
            <person name="Ghignone S."/>
            <person name="Salvioli di Fossalunga A."/>
            <person name="Amselem J."/>
            <person name="Novero M."/>
            <person name="Xianan X."/>
            <person name="Sedzielewska Toro K."/>
            <person name="Morin E."/>
            <person name="Lipzen A."/>
            <person name="Grigoriev I.V."/>
            <person name="Henrissat B."/>
            <person name="Martin F.M."/>
            <person name="Bonfante P."/>
        </authorList>
    </citation>
    <scope>NUCLEOTIDE SEQUENCE [LARGE SCALE GENOMIC DNA]</scope>
    <source>
        <strain evidence="2 3">BEG34</strain>
    </source>
</reference>
<feature type="signal peptide" evidence="1">
    <location>
        <begin position="1"/>
        <end position="24"/>
    </location>
</feature>
<accession>A0A8H4EPG7</accession>
<dbReference type="Proteomes" id="UP000439903">
    <property type="component" value="Unassembled WGS sequence"/>
</dbReference>
<evidence type="ECO:0000256" key="1">
    <source>
        <dbReference type="SAM" id="SignalP"/>
    </source>
</evidence>
<dbReference type="EMBL" id="WTPW01000268">
    <property type="protein sequence ID" value="KAF0528466.1"/>
    <property type="molecule type" value="Genomic_DNA"/>
</dbReference>
<dbReference type="OrthoDB" id="2481801at2759"/>
<comment type="caution">
    <text evidence="2">The sequence shown here is derived from an EMBL/GenBank/DDBJ whole genome shotgun (WGS) entry which is preliminary data.</text>
</comment>
<proteinExistence type="predicted"/>
<gene>
    <name evidence="2" type="ORF">F8M41_013156</name>
</gene>
<organism evidence="2 3">
    <name type="scientific">Gigaspora margarita</name>
    <dbReference type="NCBI Taxonomy" id="4874"/>
    <lineage>
        <taxon>Eukaryota</taxon>
        <taxon>Fungi</taxon>
        <taxon>Fungi incertae sedis</taxon>
        <taxon>Mucoromycota</taxon>
        <taxon>Glomeromycotina</taxon>
        <taxon>Glomeromycetes</taxon>
        <taxon>Diversisporales</taxon>
        <taxon>Gigasporaceae</taxon>
        <taxon>Gigaspora</taxon>
    </lineage>
</organism>
<feature type="chain" id="PRO_5034937742" evidence="1">
    <location>
        <begin position="25"/>
        <end position="215"/>
    </location>
</feature>
<protein>
    <submittedName>
        <fullName evidence="2">Uncharacterized protein</fullName>
    </submittedName>
</protein>